<evidence type="ECO:0000313" key="4">
    <source>
        <dbReference type="Proteomes" id="UP000590442"/>
    </source>
</evidence>
<keyword evidence="4" id="KW-1185">Reference proteome</keyword>
<proteinExistence type="predicted"/>
<dbReference type="GO" id="GO:0000160">
    <property type="term" value="P:phosphorelay signal transduction system"/>
    <property type="evidence" value="ECO:0007669"/>
    <property type="project" value="InterPro"/>
</dbReference>
<dbReference type="PROSITE" id="PS50110">
    <property type="entry name" value="RESPONSE_REGULATORY"/>
    <property type="match status" value="1"/>
</dbReference>
<dbReference type="Pfam" id="PF00072">
    <property type="entry name" value="Response_reg"/>
    <property type="match status" value="1"/>
</dbReference>
<evidence type="ECO:0000313" key="3">
    <source>
        <dbReference type="EMBL" id="NJB70365.1"/>
    </source>
</evidence>
<dbReference type="PANTHER" id="PTHR44520:SF2">
    <property type="entry name" value="RESPONSE REGULATOR RCP1"/>
    <property type="match status" value="1"/>
</dbReference>
<dbReference type="Proteomes" id="UP000590442">
    <property type="component" value="Unassembled WGS sequence"/>
</dbReference>
<dbReference type="InterPro" id="IPR052893">
    <property type="entry name" value="TCS_response_regulator"/>
</dbReference>
<dbReference type="SUPFAM" id="SSF52172">
    <property type="entry name" value="CheY-like"/>
    <property type="match status" value="1"/>
</dbReference>
<sequence length="136" mass="15779">MKINFMLIDDSEIDLFVNQKNIEKLEIDSCIKSYTRAKMAVEYLGSLEDQLSLEPMFVPDIILLDINMPEMNGFEFLNKFSELANEKLERTKIYMLSSTTNLSDMRDADEHTTCNGFINKPITKVKLEKIVNELMQ</sequence>
<organism evidence="3 4">
    <name type="scientific">Saonia flava</name>
    <dbReference type="NCBI Taxonomy" id="523696"/>
    <lineage>
        <taxon>Bacteria</taxon>
        <taxon>Pseudomonadati</taxon>
        <taxon>Bacteroidota</taxon>
        <taxon>Flavobacteriia</taxon>
        <taxon>Flavobacteriales</taxon>
        <taxon>Flavobacteriaceae</taxon>
        <taxon>Saonia</taxon>
    </lineage>
</organism>
<dbReference type="SMART" id="SM00448">
    <property type="entry name" value="REC"/>
    <property type="match status" value="1"/>
</dbReference>
<name>A0A846QXJ8_9FLAO</name>
<feature type="domain" description="Response regulatory" evidence="2">
    <location>
        <begin position="4"/>
        <end position="135"/>
    </location>
</feature>
<protein>
    <submittedName>
        <fullName evidence="3">CheY-like chemotaxis protein</fullName>
    </submittedName>
</protein>
<comment type="caution">
    <text evidence="3">The sequence shown here is derived from an EMBL/GenBank/DDBJ whole genome shotgun (WGS) entry which is preliminary data.</text>
</comment>
<evidence type="ECO:0000256" key="1">
    <source>
        <dbReference type="PROSITE-ProRule" id="PRU00169"/>
    </source>
</evidence>
<evidence type="ECO:0000259" key="2">
    <source>
        <dbReference type="PROSITE" id="PS50110"/>
    </source>
</evidence>
<keyword evidence="1" id="KW-0597">Phosphoprotein</keyword>
<dbReference type="InterPro" id="IPR001789">
    <property type="entry name" value="Sig_transdc_resp-reg_receiver"/>
</dbReference>
<dbReference type="EMBL" id="JAATJJ010000001">
    <property type="protein sequence ID" value="NJB70365.1"/>
    <property type="molecule type" value="Genomic_DNA"/>
</dbReference>
<dbReference type="InterPro" id="IPR011006">
    <property type="entry name" value="CheY-like_superfamily"/>
</dbReference>
<gene>
    <name evidence="3" type="ORF">GGR42_000827</name>
</gene>
<dbReference type="RefSeq" id="WP_167961118.1">
    <property type="nucleotide sequence ID" value="NZ_JAATJJ010000001.1"/>
</dbReference>
<dbReference type="PANTHER" id="PTHR44520">
    <property type="entry name" value="RESPONSE REGULATOR RCP1-RELATED"/>
    <property type="match status" value="1"/>
</dbReference>
<feature type="modified residue" description="4-aspartylphosphate" evidence="1">
    <location>
        <position position="65"/>
    </location>
</feature>
<dbReference type="Gene3D" id="3.40.50.2300">
    <property type="match status" value="1"/>
</dbReference>
<reference evidence="3 4" key="1">
    <citation type="submission" date="2020-03" db="EMBL/GenBank/DDBJ databases">
        <title>Genomic Encyclopedia of Type Strains, Phase IV (KMG-IV): sequencing the most valuable type-strain genomes for metagenomic binning, comparative biology and taxonomic classification.</title>
        <authorList>
            <person name="Goeker M."/>
        </authorList>
    </citation>
    <scope>NUCLEOTIDE SEQUENCE [LARGE SCALE GENOMIC DNA]</scope>
    <source>
        <strain evidence="3 4">DSM 29762</strain>
    </source>
</reference>
<accession>A0A846QXJ8</accession>
<dbReference type="AlphaFoldDB" id="A0A846QXJ8"/>